<sequence length="222" mass="25918">MSNGLAAVSLPWMRREPRGPPWVPTIVRVVIEDFRMCADAESNLYGPTRIPLEARFRDAEQLASMHKWAKVLENLKEWKRAGVEKWDILAHRNVPMAAFLVAYITGWNGRWLTVEPFSPEDRKAMCERGFFVERDDDERFVLPWDRWSKVHDYSAQLDEQRWGEREIYRVVGTDYLRTNAVVAVDLSLVRGWRGHDGFVREDGTRIVVHTVMFLCQGTRNVV</sequence>
<gene>
    <name evidence="1" type="ORF">CERSUDRAFT_97845</name>
</gene>
<evidence type="ECO:0000313" key="1">
    <source>
        <dbReference type="EMBL" id="EMD33916.1"/>
    </source>
</evidence>
<keyword evidence="2" id="KW-1185">Reference proteome</keyword>
<reference evidence="1 2" key="1">
    <citation type="journal article" date="2012" name="Proc. Natl. Acad. Sci. U.S.A.">
        <title>Comparative genomics of Ceriporiopsis subvermispora and Phanerochaete chrysosporium provide insight into selective ligninolysis.</title>
        <authorList>
            <person name="Fernandez-Fueyo E."/>
            <person name="Ruiz-Duenas F.J."/>
            <person name="Ferreira P."/>
            <person name="Floudas D."/>
            <person name="Hibbett D.S."/>
            <person name="Canessa P."/>
            <person name="Larrondo L.F."/>
            <person name="James T.Y."/>
            <person name="Seelenfreund D."/>
            <person name="Lobos S."/>
            <person name="Polanco R."/>
            <person name="Tello M."/>
            <person name="Honda Y."/>
            <person name="Watanabe T."/>
            <person name="Watanabe T."/>
            <person name="Ryu J.S."/>
            <person name="Kubicek C.P."/>
            <person name="Schmoll M."/>
            <person name="Gaskell J."/>
            <person name="Hammel K.E."/>
            <person name="St John F.J."/>
            <person name="Vanden Wymelenberg A."/>
            <person name="Sabat G."/>
            <person name="Splinter BonDurant S."/>
            <person name="Syed K."/>
            <person name="Yadav J.S."/>
            <person name="Doddapaneni H."/>
            <person name="Subramanian V."/>
            <person name="Lavin J.L."/>
            <person name="Oguiza J.A."/>
            <person name="Perez G."/>
            <person name="Pisabarro A.G."/>
            <person name="Ramirez L."/>
            <person name="Santoyo F."/>
            <person name="Master E."/>
            <person name="Coutinho P.M."/>
            <person name="Henrissat B."/>
            <person name="Lombard V."/>
            <person name="Magnuson J.K."/>
            <person name="Kuees U."/>
            <person name="Hori C."/>
            <person name="Igarashi K."/>
            <person name="Samejima M."/>
            <person name="Held B.W."/>
            <person name="Barry K.W."/>
            <person name="LaButti K.M."/>
            <person name="Lapidus A."/>
            <person name="Lindquist E.A."/>
            <person name="Lucas S.M."/>
            <person name="Riley R."/>
            <person name="Salamov A.A."/>
            <person name="Hoffmeister D."/>
            <person name="Schwenk D."/>
            <person name="Hadar Y."/>
            <person name="Yarden O."/>
            <person name="de Vries R.P."/>
            <person name="Wiebenga A."/>
            <person name="Stenlid J."/>
            <person name="Eastwood D."/>
            <person name="Grigoriev I.V."/>
            <person name="Berka R.M."/>
            <person name="Blanchette R.A."/>
            <person name="Kersten P."/>
            <person name="Martinez A.T."/>
            <person name="Vicuna R."/>
            <person name="Cullen D."/>
        </authorList>
    </citation>
    <scope>NUCLEOTIDE SEQUENCE [LARGE SCALE GENOMIC DNA]</scope>
    <source>
        <strain evidence="1 2">B</strain>
    </source>
</reference>
<accession>M2R4W0</accession>
<dbReference type="EMBL" id="KB445804">
    <property type="protein sequence ID" value="EMD33916.1"/>
    <property type="molecule type" value="Genomic_DNA"/>
</dbReference>
<proteinExistence type="predicted"/>
<dbReference type="AlphaFoldDB" id="M2R4W0"/>
<name>M2R4W0_CERS8</name>
<dbReference type="OrthoDB" id="10662771at2759"/>
<evidence type="ECO:0000313" key="2">
    <source>
        <dbReference type="Proteomes" id="UP000016930"/>
    </source>
</evidence>
<dbReference type="Proteomes" id="UP000016930">
    <property type="component" value="Unassembled WGS sequence"/>
</dbReference>
<protein>
    <submittedName>
        <fullName evidence="1">Uncharacterized protein</fullName>
    </submittedName>
</protein>
<organism evidence="1 2">
    <name type="scientific">Ceriporiopsis subvermispora (strain B)</name>
    <name type="common">White-rot fungus</name>
    <name type="synonym">Gelatoporia subvermispora</name>
    <dbReference type="NCBI Taxonomy" id="914234"/>
    <lineage>
        <taxon>Eukaryota</taxon>
        <taxon>Fungi</taxon>
        <taxon>Dikarya</taxon>
        <taxon>Basidiomycota</taxon>
        <taxon>Agaricomycotina</taxon>
        <taxon>Agaricomycetes</taxon>
        <taxon>Polyporales</taxon>
        <taxon>Gelatoporiaceae</taxon>
        <taxon>Gelatoporia</taxon>
    </lineage>
</organism>
<dbReference type="HOGENOM" id="CLU_1245207_0_0_1"/>